<keyword evidence="7" id="KW-0967">Endosome</keyword>
<dbReference type="GO" id="GO:0055038">
    <property type="term" value="C:recycling endosome membrane"/>
    <property type="evidence" value="ECO:0007669"/>
    <property type="project" value="UniProtKB-SubCell"/>
</dbReference>
<evidence type="ECO:0000256" key="8">
    <source>
        <dbReference type="ARBA" id="ARBA00023054"/>
    </source>
</evidence>
<evidence type="ECO:0000256" key="3">
    <source>
        <dbReference type="ARBA" id="ARBA00004626"/>
    </source>
</evidence>
<evidence type="ECO:0000256" key="11">
    <source>
        <dbReference type="ARBA" id="ARBA00023329"/>
    </source>
</evidence>
<organism evidence="15 16">
    <name type="scientific">Scleropages formosus</name>
    <name type="common">Asian bonytongue</name>
    <name type="synonym">Osteoglossum formosum</name>
    <dbReference type="NCBI Taxonomy" id="113540"/>
    <lineage>
        <taxon>Eukaryota</taxon>
        <taxon>Metazoa</taxon>
        <taxon>Chordata</taxon>
        <taxon>Craniata</taxon>
        <taxon>Vertebrata</taxon>
        <taxon>Euteleostomi</taxon>
        <taxon>Actinopterygii</taxon>
        <taxon>Neopterygii</taxon>
        <taxon>Teleostei</taxon>
        <taxon>Osteoglossocephala</taxon>
        <taxon>Osteoglossomorpha</taxon>
        <taxon>Osteoglossiformes</taxon>
        <taxon>Osteoglossidae</taxon>
        <taxon>Scleropages</taxon>
    </lineage>
</organism>
<dbReference type="InterPro" id="IPR051977">
    <property type="entry name" value="Rab11-interacting_regulator"/>
</dbReference>
<gene>
    <name evidence="15" type="primary">RAB11FIP4</name>
    <name evidence="15" type="synonym">LOC108940096</name>
</gene>
<feature type="domain" description="FIP-RBD" evidence="14">
    <location>
        <begin position="550"/>
        <end position="612"/>
    </location>
</feature>
<keyword evidence="11" id="KW-0968">Cytoplasmic vesicle</keyword>
<reference evidence="15" key="2">
    <citation type="submission" date="2025-08" db="UniProtKB">
        <authorList>
            <consortium name="Ensembl"/>
        </authorList>
    </citation>
    <scope>IDENTIFICATION</scope>
</reference>
<feature type="region of interest" description="Disordered" evidence="12">
    <location>
        <begin position="135"/>
        <end position="178"/>
    </location>
</feature>
<name>A0A8C9TKK6_SCLFO</name>
<evidence type="ECO:0000256" key="5">
    <source>
        <dbReference type="ARBA" id="ARBA00022448"/>
    </source>
</evidence>
<dbReference type="PANTHER" id="PTHR15726:SF5">
    <property type="entry name" value="RAB11 FAMILY-INTERACTING PROTEIN 4"/>
    <property type="match status" value="1"/>
</dbReference>
<dbReference type="GO" id="GO:0032465">
    <property type="term" value="P:regulation of cytokinesis"/>
    <property type="evidence" value="ECO:0007669"/>
    <property type="project" value="TreeGrafter"/>
</dbReference>
<evidence type="ECO:0000313" key="15">
    <source>
        <dbReference type="Ensembl" id="ENSSFOP00015053108.1"/>
    </source>
</evidence>
<evidence type="ECO:0000256" key="7">
    <source>
        <dbReference type="ARBA" id="ARBA00022753"/>
    </source>
</evidence>
<dbReference type="InterPro" id="IPR037245">
    <property type="entry name" value="FIP-RBD_C_sf"/>
</dbReference>
<keyword evidence="8" id="KW-0175">Coiled coil</keyword>
<feature type="compositionally biased region" description="Polar residues" evidence="12">
    <location>
        <begin position="215"/>
        <end position="231"/>
    </location>
</feature>
<evidence type="ECO:0000256" key="9">
    <source>
        <dbReference type="ARBA" id="ARBA00023136"/>
    </source>
</evidence>
<accession>A0A8C9TKK6</accession>
<sequence>MDGRSHTHTDAEHVLMMVKKLREVFDACDQDGNGYLCVQRFVDLGLRFGQGDEVKKLANYLDPNAQGRISFKDFCQGVLAINGCEEIFSTAPDSGDITPGPYRTVNGYYYEHCEQGLDRPLIMCTRPYPNCTLLPEEESPGGRDGAESDLDSAVDSAPGSDTSEGGRPGDKDDGIRGLFLPRENASSFEQFEDYGVGEDVEFTPSSPCPDDETRTNGYSDLGSSVPSSAGQTPRKMRQLYNSELMDVYCSQCCKKVNLLNDLEARLKNLKANSPNRKISSTAFGRQLFHNSNLSSSNGSTEDLFRDSIDSCDADITEKVSYLEKKVTELENDSLMNGDLKSKLKQENTQLVHRVHELEEQIKDQEARAEQTMEEELRRHRDAYSKLEREKNTQIELLSNRWVQQLEEENGEMKVNMSRLKSQTEKLDEEKQRMTDKLEDTSLRLKDEMDLYRKMMDKLKQNRHEFQKEREAMQELIEDLRRELEHLQLFKLETERPSRTRSSTSSVSEFNAKTRETELEHEIKRLKQENQKLREQNDDLNGQILSLSLHEAKNLFATQTKAQSLAAEIDNASRDELMEALKEQEEINFRLRQYMDKIILAILDHNPSILEIKN</sequence>
<evidence type="ECO:0000259" key="13">
    <source>
        <dbReference type="PROSITE" id="PS50222"/>
    </source>
</evidence>
<dbReference type="PROSITE" id="PS50222">
    <property type="entry name" value="EF_HAND_2"/>
    <property type="match status" value="1"/>
</dbReference>
<dbReference type="GO" id="GO:0032154">
    <property type="term" value="C:cleavage furrow"/>
    <property type="evidence" value="ECO:0007669"/>
    <property type="project" value="UniProtKB-SubCell"/>
</dbReference>
<dbReference type="Gene3D" id="1.20.5.2440">
    <property type="match status" value="1"/>
</dbReference>
<dbReference type="OrthoDB" id="418358at2759"/>
<dbReference type="FunFam" id="1.20.5.2440:FF:000001">
    <property type="entry name" value="RAB11 family interacting protein 4"/>
    <property type="match status" value="1"/>
</dbReference>
<dbReference type="PANTHER" id="PTHR15726">
    <property type="entry name" value="RAB11-FAMILY INTERACTING PROTEIN"/>
    <property type="match status" value="1"/>
</dbReference>
<dbReference type="InterPro" id="IPR002048">
    <property type="entry name" value="EF_hand_dom"/>
</dbReference>
<dbReference type="Gene3D" id="1.10.238.10">
    <property type="entry name" value="EF-hand"/>
    <property type="match status" value="1"/>
</dbReference>
<dbReference type="GO" id="GO:0032456">
    <property type="term" value="P:endocytic recycling"/>
    <property type="evidence" value="ECO:0007669"/>
    <property type="project" value="TreeGrafter"/>
</dbReference>
<dbReference type="GO" id="GO:0005509">
    <property type="term" value="F:calcium ion binding"/>
    <property type="evidence" value="ECO:0007669"/>
    <property type="project" value="InterPro"/>
</dbReference>
<dbReference type="SUPFAM" id="SSF47473">
    <property type="entry name" value="EF-hand"/>
    <property type="match status" value="1"/>
</dbReference>
<dbReference type="GeneTree" id="ENSGT00440000033742"/>
<keyword evidence="6" id="KW-0132">Cell division</keyword>
<dbReference type="AlphaFoldDB" id="A0A8C9TKK6"/>
<evidence type="ECO:0000256" key="2">
    <source>
        <dbReference type="ARBA" id="ARBA00004541"/>
    </source>
</evidence>
<evidence type="ECO:0000256" key="12">
    <source>
        <dbReference type="SAM" id="MobiDB-lite"/>
    </source>
</evidence>
<dbReference type="InterPro" id="IPR019018">
    <property type="entry name" value="Rab-bd_FIP-RBD"/>
</dbReference>
<feature type="region of interest" description="Disordered" evidence="12">
    <location>
        <begin position="199"/>
        <end position="233"/>
    </location>
</feature>
<dbReference type="SMART" id="SM00054">
    <property type="entry name" value="EFh"/>
    <property type="match status" value="2"/>
</dbReference>
<dbReference type="GO" id="GO:0051301">
    <property type="term" value="P:cell division"/>
    <property type="evidence" value="ECO:0007669"/>
    <property type="project" value="UniProtKB-KW"/>
</dbReference>
<protein>
    <submittedName>
        <fullName evidence="15">RAB11 family interacting protein 4 (class II) b</fullName>
    </submittedName>
</protein>
<dbReference type="Ensembl" id="ENSSFOT00015039951.1">
    <property type="protein sequence ID" value="ENSSFOP00015053108.1"/>
    <property type="gene ID" value="ENSSFOG00015005928.2"/>
</dbReference>
<dbReference type="InterPro" id="IPR011992">
    <property type="entry name" value="EF-hand-dom_pair"/>
</dbReference>
<evidence type="ECO:0000259" key="14">
    <source>
        <dbReference type="PROSITE" id="PS51511"/>
    </source>
</evidence>
<evidence type="ECO:0000256" key="1">
    <source>
        <dbReference type="ARBA" id="ARBA00004214"/>
    </source>
</evidence>
<keyword evidence="16" id="KW-1185">Reference proteome</keyword>
<keyword evidence="5" id="KW-0813">Transport</keyword>
<dbReference type="SUPFAM" id="SSF144270">
    <property type="entry name" value="Eferin C-derminal domain-like"/>
    <property type="match status" value="1"/>
</dbReference>
<evidence type="ECO:0000313" key="16">
    <source>
        <dbReference type="Proteomes" id="UP000694397"/>
    </source>
</evidence>
<dbReference type="PROSITE" id="PS51511">
    <property type="entry name" value="FIP_RBD"/>
    <property type="match status" value="1"/>
</dbReference>
<dbReference type="Proteomes" id="UP000694397">
    <property type="component" value="Chromosome 20"/>
</dbReference>
<evidence type="ECO:0000256" key="6">
    <source>
        <dbReference type="ARBA" id="ARBA00022618"/>
    </source>
</evidence>
<keyword evidence="10" id="KW-0131">Cell cycle</keyword>
<dbReference type="Pfam" id="PF09457">
    <property type="entry name" value="RBD-FIP"/>
    <property type="match status" value="1"/>
</dbReference>
<feature type="compositionally biased region" description="Low complexity" evidence="12">
    <location>
        <begin position="499"/>
        <end position="508"/>
    </location>
</feature>
<feature type="region of interest" description="Disordered" evidence="12">
    <location>
        <begin position="494"/>
        <end position="514"/>
    </location>
</feature>
<evidence type="ECO:0000256" key="4">
    <source>
        <dbReference type="ARBA" id="ARBA00004654"/>
    </source>
</evidence>
<feature type="domain" description="EF-hand" evidence="13">
    <location>
        <begin position="16"/>
        <end position="51"/>
    </location>
</feature>
<dbReference type="GO" id="GO:0030139">
    <property type="term" value="C:endocytic vesicle"/>
    <property type="evidence" value="ECO:0007669"/>
    <property type="project" value="TreeGrafter"/>
</dbReference>
<dbReference type="Pfam" id="PF25450">
    <property type="entry name" value="Rab11-FIP3"/>
    <property type="match status" value="1"/>
</dbReference>
<reference evidence="15" key="3">
    <citation type="submission" date="2025-09" db="UniProtKB">
        <authorList>
            <consortium name="Ensembl"/>
        </authorList>
    </citation>
    <scope>IDENTIFICATION</scope>
</reference>
<comment type="subcellular location">
    <subcellularLocation>
        <location evidence="3">Cleavage furrow</location>
    </subcellularLocation>
    <subcellularLocation>
        <location evidence="2">Cytoplasmic vesicle</location>
    </subcellularLocation>
    <subcellularLocation>
        <location evidence="1">Midbody</location>
    </subcellularLocation>
    <subcellularLocation>
        <location evidence="4">Recycling endosome membrane</location>
        <topology evidence="4">Peripheral membrane protein</topology>
    </subcellularLocation>
</comment>
<dbReference type="GO" id="GO:0030496">
    <property type="term" value="C:midbody"/>
    <property type="evidence" value="ECO:0007669"/>
    <property type="project" value="UniProtKB-SubCell"/>
</dbReference>
<evidence type="ECO:0000256" key="10">
    <source>
        <dbReference type="ARBA" id="ARBA00023306"/>
    </source>
</evidence>
<keyword evidence="9" id="KW-0472">Membrane</keyword>
<dbReference type="Pfam" id="PF13499">
    <property type="entry name" value="EF-hand_7"/>
    <property type="match status" value="1"/>
</dbReference>
<reference evidence="15 16" key="1">
    <citation type="submission" date="2019-04" db="EMBL/GenBank/DDBJ databases">
        <authorList>
            <consortium name="Wellcome Sanger Institute Data Sharing"/>
        </authorList>
    </citation>
    <scope>NUCLEOTIDE SEQUENCE [LARGE SCALE GENOMIC DNA]</scope>
</reference>
<proteinExistence type="predicted"/>
<dbReference type="InterPro" id="IPR057316">
    <property type="entry name" value="Rab11-FIP3/4_dom"/>
</dbReference>